<dbReference type="Proteomes" id="UP000521872">
    <property type="component" value="Unassembled WGS sequence"/>
</dbReference>
<dbReference type="Pfam" id="PF13516">
    <property type="entry name" value="LRR_6"/>
    <property type="match status" value="2"/>
</dbReference>
<dbReference type="GO" id="GO:0006913">
    <property type="term" value="P:nucleocytoplasmic transport"/>
    <property type="evidence" value="ECO:0007669"/>
    <property type="project" value="TreeGrafter"/>
</dbReference>
<dbReference type="PANTHER" id="PTHR24113:SF12">
    <property type="entry name" value="RAN GTPASE-ACTIVATING PROTEIN 1"/>
    <property type="match status" value="1"/>
</dbReference>
<evidence type="ECO:0000256" key="1">
    <source>
        <dbReference type="ARBA" id="ARBA00022468"/>
    </source>
</evidence>
<feature type="region of interest" description="Disordered" evidence="4">
    <location>
        <begin position="81"/>
        <end position="104"/>
    </location>
</feature>
<feature type="compositionally biased region" description="Low complexity" evidence="4">
    <location>
        <begin position="1"/>
        <end position="17"/>
    </location>
</feature>
<comment type="caution">
    <text evidence="5">The sequence shown here is derived from an EMBL/GenBank/DDBJ whole genome shotgun (WGS) entry which is preliminary data.</text>
</comment>
<accession>A0A8H4R398</accession>
<feature type="compositionally biased region" description="Basic and acidic residues" evidence="4">
    <location>
        <begin position="91"/>
        <end position="104"/>
    </location>
</feature>
<gene>
    <name evidence="5" type="ORF">D9613_012582</name>
</gene>
<dbReference type="InterPro" id="IPR027038">
    <property type="entry name" value="RanGap"/>
</dbReference>
<feature type="compositionally biased region" description="Low complexity" evidence="4">
    <location>
        <begin position="994"/>
        <end position="1014"/>
    </location>
</feature>
<keyword evidence="1" id="KW-0343">GTPase activation</keyword>
<evidence type="ECO:0000313" key="5">
    <source>
        <dbReference type="EMBL" id="KAF4621618.1"/>
    </source>
</evidence>
<dbReference type="InterPro" id="IPR032675">
    <property type="entry name" value="LRR_dom_sf"/>
</dbReference>
<dbReference type="Gene3D" id="3.80.10.10">
    <property type="entry name" value="Ribonuclease Inhibitor"/>
    <property type="match status" value="3"/>
</dbReference>
<sequence>MSSASPSSGSSCPPSSSAVTIPVPGKSILKRPPPAQPSLFSRITRFLPTQAQAQPAKDDETKPLKRAHFILPQIATVYPISSVNPPSTPTLKDEKRAIEDREAERRRKVVRGNLNNPGGPDSDEWWSMDKVEAFYRECCAGCEEDPDPAITVAFKHASPSSPRTVDLSGVQLTFTSASILSDVFSIEWGLRKLVLRECDLDDYILKPMLHALLIPGTLSFLSVASNRRLKTPAFRLIGAYVEKAKSLQFLDLSQNQLDKKAIEYIVAALPIAPEPGLVSLRLDDCSLRPAAVEALCRAVRTSSLKNISLRHNHISVSGGVALALMIRDYPDVVPTPLSPSNSSSPYGTSSGTSSPTASVSSLSMTSPPSTPTTQTQNPLLSGAAARPGPLAPPPRHPTTVSLQTTYTPYVPKSRRGRPAAPPTTAVNPLSPTGQHVPIITSSSRGGVTTRHPPPPGAPGSQAPASHGHHDAGPSAALLDKVRALDSLPRLGALRTLDLKGNDLRNGVTYIAQVLKRNRTLKVLNLSENKLDVQCLVSIAEALKYNSSLETLDLNKNPCCGPGLEGIQSLRTAFTLNTALKRLFLSSTSMTSPGAIALAEFLPESTSLLHLDLTNNNLDIAGVMALSSGLKANFVMRCLDLNIPPGDEEFARMCREILNSCVRNTEEAERQSKAPEGVASGRGLGRGVWGMIEESELAKTIRQGEEKKNETDIAGKAWTSVTELSKLLVSKGTDSPAVPKDATMTASSANTLLHARKVATELANVIQQTEDPVKLEELLGINDQLLSLLKKFPMMNNRPHLTLQGLGLKDVNSSAHSSDDDGDGRLDGLPHINGRAAPPNGLSAHMKEHSDTGSSSASLEEPEEEEEEDTDTPVTPRVDKGKQKADPEPEEPEMVLSPKTFMINERTPTGEEDEEGMMHYHLLLHPEGVTSPTDRSRSWVEEEGEVFRKGAVLLGPEEMEGEYAGEELRKELLEAMVERPPPRPLTDEFGMEIVPDTNPSTNNNNDTRSPNRSPNIPHPTSPTASETASPKPPPRPYISRSRSTSNSLLSLISPTSPPADSPASAGSQQKTFLSPSTPTLDSLGRPTLTRSHSSPTSPTVGS</sequence>
<feature type="compositionally biased region" description="Basic and acidic residues" evidence="4">
    <location>
        <begin position="876"/>
        <end position="886"/>
    </location>
</feature>
<protein>
    <recommendedName>
        <fullName evidence="7">RNI-like protein</fullName>
    </recommendedName>
</protein>
<keyword evidence="6" id="KW-1185">Reference proteome</keyword>
<dbReference type="SMART" id="SM00368">
    <property type="entry name" value="LRR_RI"/>
    <property type="match status" value="8"/>
</dbReference>
<feature type="region of interest" description="Disordered" evidence="4">
    <location>
        <begin position="975"/>
        <end position="1101"/>
    </location>
</feature>
<reference evidence="5 6" key="1">
    <citation type="submission" date="2019-12" db="EMBL/GenBank/DDBJ databases">
        <authorList>
            <person name="Floudas D."/>
            <person name="Bentzer J."/>
            <person name="Ahren D."/>
            <person name="Johansson T."/>
            <person name="Persson P."/>
            <person name="Tunlid A."/>
        </authorList>
    </citation>
    <scope>NUCLEOTIDE SEQUENCE [LARGE SCALE GENOMIC DNA]</scope>
    <source>
        <strain evidence="5 6">CBS 102.39</strain>
    </source>
</reference>
<feature type="region of interest" description="Disordered" evidence="4">
    <location>
        <begin position="1"/>
        <end position="39"/>
    </location>
</feature>
<organism evidence="5 6">
    <name type="scientific">Agrocybe pediades</name>
    <dbReference type="NCBI Taxonomy" id="84607"/>
    <lineage>
        <taxon>Eukaryota</taxon>
        <taxon>Fungi</taxon>
        <taxon>Dikarya</taxon>
        <taxon>Basidiomycota</taxon>
        <taxon>Agaricomycotina</taxon>
        <taxon>Agaricomycetes</taxon>
        <taxon>Agaricomycetidae</taxon>
        <taxon>Agaricales</taxon>
        <taxon>Agaricineae</taxon>
        <taxon>Strophariaceae</taxon>
        <taxon>Agrocybe</taxon>
    </lineage>
</organism>
<keyword evidence="2" id="KW-0433">Leucine-rich repeat</keyword>
<dbReference type="AlphaFoldDB" id="A0A8H4R398"/>
<feature type="compositionally biased region" description="Polar residues" evidence="4">
    <location>
        <begin position="398"/>
        <end position="407"/>
    </location>
</feature>
<proteinExistence type="predicted"/>
<evidence type="ECO:0000256" key="3">
    <source>
        <dbReference type="ARBA" id="ARBA00022737"/>
    </source>
</evidence>
<feature type="compositionally biased region" description="Low complexity" evidence="4">
    <location>
        <begin position="336"/>
        <end position="388"/>
    </location>
</feature>
<feature type="compositionally biased region" description="Low complexity" evidence="4">
    <location>
        <begin position="1036"/>
        <end position="1053"/>
    </location>
</feature>
<dbReference type="GO" id="GO:0005096">
    <property type="term" value="F:GTPase activator activity"/>
    <property type="evidence" value="ECO:0007669"/>
    <property type="project" value="UniProtKB-KW"/>
</dbReference>
<feature type="compositionally biased region" description="Polar residues" evidence="4">
    <location>
        <begin position="1065"/>
        <end position="1079"/>
    </location>
</feature>
<dbReference type="GO" id="GO:0031267">
    <property type="term" value="F:small GTPase binding"/>
    <property type="evidence" value="ECO:0007669"/>
    <property type="project" value="TreeGrafter"/>
</dbReference>
<evidence type="ECO:0000256" key="4">
    <source>
        <dbReference type="SAM" id="MobiDB-lite"/>
    </source>
</evidence>
<evidence type="ECO:0008006" key="7">
    <source>
        <dbReference type="Google" id="ProtNLM"/>
    </source>
</evidence>
<feature type="region of interest" description="Disordered" evidence="4">
    <location>
        <begin position="810"/>
        <end position="893"/>
    </location>
</feature>
<dbReference type="PANTHER" id="PTHR24113">
    <property type="entry name" value="RAN GTPASE-ACTIVATING PROTEIN 1"/>
    <property type="match status" value="1"/>
</dbReference>
<feature type="compositionally biased region" description="Polar residues" evidence="4">
    <location>
        <begin position="1087"/>
        <end position="1101"/>
    </location>
</feature>
<feature type="region of interest" description="Disordered" evidence="4">
    <location>
        <begin position="336"/>
        <end position="473"/>
    </location>
</feature>
<keyword evidence="3" id="KW-0677">Repeat</keyword>
<dbReference type="GO" id="GO:0005829">
    <property type="term" value="C:cytosol"/>
    <property type="evidence" value="ECO:0007669"/>
    <property type="project" value="TreeGrafter"/>
</dbReference>
<dbReference type="EMBL" id="JAACJL010000006">
    <property type="protein sequence ID" value="KAF4621618.1"/>
    <property type="molecule type" value="Genomic_DNA"/>
</dbReference>
<evidence type="ECO:0000313" key="6">
    <source>
        <dbReference type="Proteomes" id="UP000521872"/>
    </source>
</evidence>
<evidence type="ECO:0000256" key="2">
    <source>
        <dbReference type="ARBA" id="ARBA00022614"/>
    </source>
</evidence>
<feature type="compositionally biased region" description="Polar residues" evidence="4">
    <location>
        <begin position="424"/>
        <end position="446"/>
    </location>
</feature>
<dbReference type="SUPFAM" id="SSF52047">
    <property type="entry name" value="RNI-like"/>
    <property type="match status" value="1"/>
</dbReference>
<feature type="compositionally biased region" description="Acidic residues" evidence="4">
    <location>
        <begin position="859"/>
        <end position="870"/>
    </location>
</feature>
<dbReference type="InterPro" id="IPR001611">
    <property type="entry name" value="Leu-rich_rpt"/>
</dbReference>
<dbReference type="GO" id="GO:0005634">
    <property type="term" value="C:nucleus"/>
    <property type="evidence" value="ECO:0007669"/>
    <property type="project" value="TreeGrafter"/>
</dbReference>
<feature type="compositionally biased region" description="Basic and acidic residues" evidence="4">
    <location>
        <begin position="816"/>
        <end position="827"/>
    </location>
</feature>
<dbReference type="GO" id="GO:0048471">
    <property type="term" value="C:perinuclear region of cytoplasm"/>
    <property type="evidence" value="ECO:0007669"/>
    <property type="project" value="TreeGrafter"/>
</dbReference>
<name>A0A8H4R398_9AGAR</name>